<keyword evidence="3" id="KW-1185">Reference proteome</keyword>
<dbReference type="Proteomes" id="UP000190961">
    <property type="component" value="Unassembled WGS sequence"/>
</dbReference>
<dbReference type="CDD" id="cd05782">
    <property type="entry name" value="DNA_polB_like1_exo"/>
    <property type="match status" value="1"/>
</dbReference>
<proteinExistence type="predicted"/>
<evidence type="ECO:0000313" key="3">
    <source>
        <dbReference type="Proteomes" id="UP000190961"/>
    </source>
</evidence>
<dbReference type="InterPro" id="IPR036397">
    <property type="entry name" value="RNaseH_sf"/>
</dbReference>
<feature type="domain" description="Predicted 3'-5' exonuclease PolB-like" evidence="1">
    <location>
        <begin position="62"/>
        <end position="224"/>
    </location>
</feature>
<dbReference type="Gene3D" id="3.30.420.10">
    <property type="entry name" value="Ribonuclease H-like superfamily/Ribonuclease H"/>
    <property type="match status" value="1"/>
</dbReference>
<dbReference type="OrthoDB" id="9773351at2"/>
<sequence length="238" mass="27446">MNSELRDILFLDIETVSHTDDFNSLDERLKSLWARKASHLRRDTTQTDEQIYHDRAAIFAEFGKIICICVGKFYEGENGALTLRTKAYYGDDEKALLTEFKCMLEKLNASTEKLCAHNGKEFDFPYLCRRMLVNGIQLPAILNISGRKPWEVQHYDTMELWKFGDYKHFTSLDLLAAIFDIPSSKNGIDGSKVNHVYYVEKDLAKIKDYCLRDVEVLAQLFLKLRGISLEEALIIQSS</sequence>
<accession>A0A1T5LEF0</accession>
<dbReference type="SUPFAM" id="SSF53098">
    <property type="entry name" value="Ribonuclease H-like"/>
    <property type="match status" value="1"/>
</dbReference>
<gene>
    <name evidence="2" type="ORF">SAMN05660236_3060</name>
</gene>
<dbReference type="Pfam" id="PF10108">
    <property type="entry name" value="DNA_pol_B_exo2"/>
    <property type="match status" value="1"/>
</dbReference>
<dbReference type="InterPro" id="IPR019288">
    <property type="entry name" value="3'-5'_exonuclease_PolB-like"/>
</dbReference>
<organism evidence="2 3">
    <name type="scientific">Ohtaekwangia koreensis</name>
    <dbReference type="NCBI Taxonomy" id="688867"/>
    <lineage>
        <taxon>Bacteria</taxon>
        <taxon>Pseudomonadati</taxon>
        <taxon>Bacteroidota</taxon>
        <taxon>Cytophagia</taxon>
        <taxon>Cytophagales</taxon>
        <taxon>Fulvivirgaceae</taxon>
        <taxon>Ohtaekwangia</taxon>
    </lineage>
</organism>
<dbReference type="AlphaFoldDB" id="A0A1T5LEF0"/>
<dbReference type="InterPro" id="IPR012337">
    <property type="entry name" value="RNaseH-like_sf"/>
</dbReference>
<dbReference type="RefSeq" id="WP_079687618.1">
    <property type="nucleotide sequence ID" value="NZ_FUZU01000002.1"/>
</dbReference>
<reference evidence="2 3" key="1">
    <citation type="submission" date="2017-02" db="EMBL/GenBank/DDBJ databases">
        <authorList>
            <person name="Peterson S.W."/>
        </authorList>
    </citation>
    <scope>NUCLEOTIDE SEQUENCE [LARGE SCALE GENOMIC DNA]</scope>
    <source>
        <strain evidence="2 3">DSM 25262</strain>
    </source>
</reference>
<dbReference type="STRING" id="688867.SAMN05660236_3060"/>
<evidence type="ECO:0000313" key="2">
    <source>
        <dbReference type="EMBL" id="SKC74363.1"/>
    </source>
</evidence>
<dbReference type="GO" id="GO:0003676">
    <property type="term" value="F:nucleic acid binding"/>
    <property type="evidence" value="ECO:0007669"/>
    <property type="project" value="InterPro"/>
</dbReference>
<protein>
    <recommendedName>
        <fullName evidence="1">Predicted 3'-5' exonuclease PolB-like domain-containing protein</fullName>
    </recommendedName>
</protein>
<name>A0A1T5LEF0_9BACT</name>
<dbReference type="EMBL" id="FUZU01000002">
    <property type="protein sequence ID" value="SKC74363.1"/>
    <property type="molecule type" value="Genomic_DNA"/>
</dbReference>
<evidence type="ECO:0000259" key="1">
    <source>
        <dbReference type="Pfam" id="PF10108"/>
    </source>
</evidence>